<protein>
    <submittedName>
        <fullName evidence="2">Uncharacterized protein</fullName>
    </submittedName>
</protein>
<accession>A0A0C3AJ72</accession>
<feature type="region of interest" description="Disordered" evidence="1">
    <location>
        <begin position="1"/>
        <end position="26"/>
    </location>
</feature>
<reference evidence="3" key="2">
    <citation type="submission" date="2015-01" db="EMBL/GenBank/DDBJ databases">
        <title>Evolutionary Origins and Diversification of the Mycorrhizal Mutualists.</title>
        <authorList>
            <consortium name="DOE Joint Genome Institute"/>
            <consortium name="Mycorrhizal Genomics Consortium"/>
            <person name="Kohler A."/>
            <person name="Kuo A."/>
            <person name="Nagy L.G."/>
            <person name="Floudas D."/>
            <person name="Copeland A."/>
            <person name="Barry K.W."/>
            <person name="Cichocki N."/>
            <person name="Veneault-Fourrey C."/>
            <person name="LaButti K."/>
            <person name="Lindquist E.A."/>
            <person name="Lipzen A."/>
            <person name="Lundell T."/>
            <person name="Morin E."/>
            <person name="Murat C."/>
            <person name="Riley R."/>
            <person name="Ohm R."/>
            <person name="Sun H."/>
            <person name="Tunlid A."/>
            <person name="Henrissat B."/>
            <person name="Grigoriev I.V."/>
            <person name="Hibbett D.S."/>
            <person name="Martin F."/>
        </authorList>
    </citation>
    <scope>NUCLEOTIDE SEQUENCE [LARGE SCALE GENOMIC DNA]</scope>
    <source>
        <strain evidence="3">MAFF 305830</strain>
    </source>
</reference>
<keyword evidence="3" id="KW-1185">Reference proteome</keyword>
<evidence type="ECO:0000313" key="2">
    <source>
        <dbReference type="EMBL" id="KIM24655.1"/>
    </source>
</evidence>
<gene>
    <name evidence="2" type="ORF">M408DRAFT_331633</name>
</gene>
<dbReference type="EMBL" id="KN824321">
    <property type="protein sequence ID" value="KIM24655.1"/>
    <property type="molecule type" value="Genomic_DNA"/>
</dbReference>
<dbReference type="Proteomes" id="UP000054097">
    <property type="component" value="Unassembled WGS sequence"/>
</dbReference>
<proteinExistence type="predicted"/>
<name>A0A0C3AJ72_SERVB</name>
<dbReference type="HOGENOM" id="CLU_2924163_0_0_1"/>
<evidence type="ECO:0000313" key="3">
    <source>
        <dbReference type="Proteomes" id="UP000054097"/>
    </source>
</evidence>
<evidence type="ECO:0000256" key="1">
    <source>
        <dbReference type="SAM" id="MobiDB-lite"/>
    </source>
</evidence>
<sequence length="61" mass="6840">MPSDARVPSSLRSRDVFDNADSSRHNANLSWPAMENYLGRCNSWNSDHHHLRHLGGGLPSL</sequence>
<dbReference type="AlphaFoldDB" id="A0A0C3AJ72"/>
<reference evidence="2 3" key="1">
    <citation type="submission" date="2014-04" db="EMBL/GenBank/DDBJ databases">
        <authorList>
            <consortium name="DOE Joint Genome Institute"/>
            <person name="Kuo A."/>
            <person name="Zuccaro A."/>
            <person name="Kohler A."/>
            <person name="Nagy L.G."/>
            <person name="Floudas D."/>
            <person name="Copeland A."/>
            <person name="Barry K.W."/>
            <person name="Cichocki N."/>
            <person name="Veneault-Fourrey C."/>
            <person name="LaButti K."/>
            <person name="Lindquist E.A."/>
            <person name="Lipzen A."/>
            <person name="Lundell T."/>
            <person name="Morin E."/>
            <person name="Murat C."/>
            <person name="Sun H."/>
            <person name="Tunlid A."/>
            <person name="Henrissat B."/>
            <person name="Grigoriev I.V."/>
            <person name="Hibbett D.S."/>
            <person name="Martin F."/>
            <person name="Nordberg H.P."/>
            <person name="Cantor M.N."/>
            <person name="Hua S.X."/>
        </authorList>
    </citation>
    <scope>NUCLEOTIDE SEQUENCE [LARGE SCALE GENOMIC DNA]</scope>
    <source>
        <strain evidence="2 3">MAFF 305830</strain>
    </source>
</reference>
<organism evidence="2 3">
    <name type="scientific">Serendipita vermifera MAFF 305830</name>
    <dbReference type="NCBI Taxonomy" id="933852"/>
    <lineage>
        <taxon>Eukaryota</taxon>
        <taxon>Fungi</taxon>
        <taxon>Dikarya</taxon>
        <taxon>Basidiomycota</taxon>
        <taxon>Agaricomycotina</taxon>
        <taxon>Agaricomycetes</taxon>
        <taxon>Sebacinales</taxon>
        <taxon>Serendipitaceae</taxon>
        <taxon>Serendipita</taxon>
    </lineage>
</organism>
<feature type="compositionally biased region" description="Basic and acidic residues" evidence="1">
    <location>
        <begin position="12"/>
        <end position="24"/>
    </location>
</feature>